<evidence type="ECO:0000256" key="1">
    <source>
        <dbReference type="SAM" id="MobiDB-lite"/>
    </source>
</evidence>
<evidence type="ECO:0008006" key="4">
    <source>
        <dbReference type="Google" id="ProtNLM"/>
    </source>
</evidence>
<proteinExistence type="predicted"/>
<feature type="compositionally biased region" description="Basic and acidic residues" evidence="1">
    <location>
        <begin position="10"/>
        <end position="20"/>
    </location>
</feature>
<protein>
    <recommendedName>
        <fullName evidence="4">LAGLIDADG homing endonuclease</fullName>
    </recommendedName>
</protein>
<dbReference type="EMBL" id="BPVZ01000044">
    <property type="protein sequence ID" value="GKV16073.1"/>
    <property type="molecule type" value="Genomic_DNA"/>
</dbReference>
<name>A0AAV5JN82_9ROSI</name>
<keyword evidence="3" id="KW-1185">Reference proteome</keyword>
<accession>A0AAV5JN82</accession>
<gene>
    <name evidence="2" type="ORF">SLEP1_g26778</name>
</gene>
<dbReference type="AlphaFoldDB" id="A0AAV5JN82"/>
<reference evidence="2 3" key="1">
    <citation type="journal article" date="2021" name="Commun. Biol.">
        <title>The genome of Shorea leprosula (Dipterocarpaceae) highlights the ecological relevance of drought in aseasonal tropical rainforests.</title>
        <authorList>
            <person name="Ng K.K.S."/>
            <person name="Kobayashi M.J."/>
            <person name="Fawcett J.A."/>
            <person name="Hatakeyama M."/>
            <person name="Paape T."/>
            <person name="Ng C.H."/>
            <person name="Ang C.C."/>
            <person name="Tnah L.H."/>
            <person name="Lee C.T."/>
            <person name="Nishiyama T."/>
            <person name="Sese J."/>
            <person name="O'Brien M.J."/>
            <person name="Copetti D."/>
            <person name="Mohd Noor M.I."/>
            <person name="Ong R.C."/>
            <person name="Putra M."/>
            <person name="Sireger I.Z."/>
            <person name="Indrioko S."/>
            <person name="Kosugi Y."/>
            <person name="Izuno A."/>
            <person name="Isagi Y."/>
            <person name="Lee S.L."/>
            <person name="Shimizu K.K."/>
        </authorList>
    </citation>
    <scope>NUCLEOTIDE SEQUENCE [LARGE SCALE GENOMIC DNA]</scope>
    <source>
        <strain evidence="2">214</strain>
    </source>
</reference>
<comment type="caution">
    <text evidence="2">The sequence shown here is derived from an EMBL/GenBank/DDBJ whole genome shotgun (WGS) entry which is preliminary data.</text>
</comment>
<sequence length="132" mass="14859">MVMNNLEVQPEDKPANLSQPEREIKTVSCCLLSLVQSLGFDERKKRLNPAKLIDGDLIRDGSGCWISGFTVNVGDASIFIAELWGLKCGLRLCNSCFYQWTRRMPIIMPQMSLSAISWDMLDEPPSPLPELE</sequence>
<evidence type="ECO:0000313" key="2">
    <source>
        <dbReference type="EMBL" id="GKV16073.1"/>
    </source>
</evidence>
<evidence type="ECO:0000313" key="3">
    <source>
        <dbReference type="Proteomes" id="UP001054252"/>
    </source>
</evidence>
<feature type="region of interest" description="Disordered" evidence="1">
    <location>
        <begin position="1"/>
        <end position="20"/>
    </location>
</feature>
<organism evidence="2 3">
    <name type="scientific">Rubroshorea leprosula</name>
    <dbReference type="NCBI Taxonomy" id="152421"/>
    <lineage>
        <taxon>Eukaryota</taxon>
        <taxon>Viridiplantae</taxon>
        <taxon>Streptophyta</taxon>
        <taxon>Embryophyta</taxon>
        <taxon>Tracheophyta</taxon>
        <taxon>Spermatophyta</taxon>
        <taxon>Magnoliopsida</taxon>
        <taxon>eudicotyledons</taxon>
        <taxon>Gunneridae</taxon>
        <taxon>Pentapetalae</taxon>
        <taxon>rosids</taxon>
        <taxon>malvids</taxon>
        <taxon>Malvales</taxon>
        <taxon>Dipterocarpaceae</taxon>
        <taxon>Rubroshorea</taxon>
    </lineage>
</organism>
<dbReference type="Proteomes" id="UP001054252">
    <property type="component" value="Unassembled WGS sequence"/>
</dbReference>